<gene>
    <name evidence="2" type="ORF">IFM89_019932</name>
</gene>
<sequence length="183" mass="20542">MLTRRAEQLEQRGRGRRERGAEGQASNIQESDIQRSREMVQRMGATWISKNEVSGSAGRFENRCNIFRVPWGRGSTKWEYNTEEVMAGCYIGGMVNAAYEQDDHAHIRKVLCVPRVEDKNRYMRMLNISSTEDGIANSMSILDPKVVDSDGNEREDDNISALAGLGVATSLIGPRILMTTFPV</sequence>
<feature type="compositionally biased region" description="Basic and acidic residues" evidence="1">
    <location>
        <begin position="1"/>
        <end position="21"/>
    </location>
</feature>
<proteinExistence type="predicted"/>
<evidence type="ECO:0000313" key="3">
    <source>
        <dbReference type="Proteomes" id="UP000631114"/>
    </source>
</evidence>
<name>A0A835I5L8_9MAGN</name>
<dbReference type="EMBL" id="JADFTS010000004">
    <property type="protein sequence ID" value="KAF9610092.1"/>
    <property type="molecule type" value="Genomic_DNA"/>
</dbReference>
<evidence type="ECO:0000256" key="1">
    <source>
        <dbReference type="SAM" id="MobiDB-lite"/>
    </source>
</evidence>
<accession>A0A835I5L8</accession>
<dbReference type="Proteomes" id="UP000631114">
    <property type="component" value="Unassembled WGS sequence"/>
</dbReference>
<dbReference type="AlphaFoldDB" id="A0A835I5L8"/>
<evidence type="ECO:0000313" key="2">
    <source>
        <dbReference type="EMBL" id="KAF9610092.1"/>
    </source>
</evidence>
<reference evidence="2 3" key="1">
    <citation type="submission" date="2020-10" db="EMBL/GenBank/DDBJ databases">
        <title>The Coptis chinensis genome and diversification of protoberbering-type alkaloids.</title>
        <authorList>
            <person name="Wang B."/>
            <person name="Shu S."/>
            <person name="Song C."/>
            <person name="Liu Y."/>
        </authorList>
    </citation>
    <scope>NUCLEOTIDE SEQUENCE [LARGE SCALE GENOMIC DNA]</scope>
    <source>
        <strain evidence="2">HL-2020</strain>
        <tissue evidence="2">Leaf</tissue>
    </source>
</reference>
<organism evidence="2 3">
    <name type="scientific">Coptis chinensis</name>
    <dbReference type="NCBI Taxonomy" id="261450"/>
    <lineage>
        <taxon>Eukaryota</taxon>
        <taxon>Viridiplantae</taxon>
        <taxon>Streptophyta</taxon>
        <taxon>Embryophyta</taxon>
        <taxon>Tracheophyta</taxon>
        <taxon>Spermatophyta</taxon>
        <taxon>Magnoliopsida</taxon>
        <taxon>Ranunculales</taxon>
        <taxon>Ranunculaceae</taxon>
        <taxon>Coptidoideae</taxon>
        <taxon>Coptis</taxon>
    </lineage>
</organism>
<protein>
    <submittedName>
        <fullName evidence="2">Uncharacterized protein</fullName>
    </submittedName>
</protein>
<dbReference type="OrthoDB" id="2015992at2759"/>
<comment type="caution">
    <text evidence="2">The sequence shown here is derived from an EMBL/GenBank/DDBJ whole genome shotgun (WGS) entry which is preliminary data.</text>
</comment>
<feature type="region of interest" description="Disordered" evidence="1">
    <location>
        <begin position="1"/>
        <end position="35"/>
    </location>
</feature>
<keyword evidence="3" id="KW-1185">Reference proteome</keyword>